<proteinExistence type="predicted"/>
<reference evidence="3 4" key="1">
    <citation type="submission" date="2015-07" db="EMBL/GenBank/DDBJ databases">
        <authorList>
            <consortium name="Pathogen Informatics"/>
        </authorList>
    </citation>
    <scope>NUCLEOTIDE SEQUENCE [LARGE SCALE GENOMIC DNA]</scope>
    <source>
        <strain evidence="2 4">A325</strain>
        <strain evidence="1 3">A51</strain>
    </source>
</reference>
<dbReference type="Proteomes" id="UP000044806">
    <property type="component" value="Unassembled WGS sequence"/>
</dbReference>
<dbReference type="EMBL" id="CWOW01000003">
    <property type="protein sequence ID" value="CSA14684.1"/>
    <property type="molecule type" value="Genomic_DNA"/>
</dbReference>
<organism evidence="1 3">
    <name type="scientific">Vibrio cholerae</name>
    <dbReference type="NCBI Taxonomy" id="666"/>
    <lineage>
        <taxon>Bacteria</taxon>
        <taxon>Pseudomonadati</taxon>
        <taxon>Pseudomonadota</taxon>
        <taxon>Gammaproteobacteria</taxon>
        <taxon>Vibrionales</taxon>
        <taxon>Vibrionaceae</taxon>
        <taxon>Vibrio</taxon>
    </lineage>
</organism>
<evidence type="ECO:0000313" key="3">
    <source>
        <dbReference type="Proteomes" id="UP000044806"/>
    </source>
</evidence>
<evidence type="ECO:0000313" key="1">
    <source>
        <dbReference type="EMBL" id="CSA14684.1"/>
    </source>
</evidence>
<dbReference type="AlphaFoldDB" id="A0A655V911"/>
<protein>
    <submittedName>
        <fullName evidence="1">Uncharacterized protein</fullName>
    </submittedName>
</protein>
<dbReference type="Proteomes" id="UP000046067">
    <property type="component" value="Unassembled WGS sequence"/>
</dbReference>
<accession>A0A655V911</accession>
<name>A0A655V911_VIBCL</name>
<gene>
    <name evidence="1" type="ORF">ERS013165_00860</name>
    <name evidence="2" type="ORF">ERS013201_01340</name>
</gene>
<evidence type="ECO:0000313" key="4">
    <source>
        <dbReference type="Proteomes" id="UP000046067"/>
    </source>
</evidence>
<evidence type="ECO:0000313" key="2">
    <source>
        <dbReference type="EMBL" id="CSB92401.1"/>
    </source>
</evidence>
<sequence>MDLMIVKLQSGHALLTLWPCRPNYSHLSGLKIICRRELDLIPTNVERNLL</sequence>
<dbReference type="EMBL" id="CWQJ01000006">
    <property type="protein sequence ID" value="CSB92401.1"/>
    <property type="molecule type" value="Genomic_DNA"/>
</dbReference>